<proteinExistence type="predicted"/>
<evidence type="ECO:0000313" key="1">
    <source>
        <dbReference type="EMBL" id="AXE37290.1"/>
    </source>
</evidence>
<gene>
    <name evidence="1" type="ORF">JS278_00093</name>
</gene>
<dbReference type="RefSeq" id="WP_114043464.1">
    <property type="nucleotide sequence ID" value="NZ_CP025198.1"/>
</dbReference>
<dbReference type="KEGG" id="acij:JS278_00093"/>
<dbReference type="EMBL" id="CP025198">
    <property type="protein sequence ID" value="AXE37290.1"/>
    <property type="molecule type" value="Genomic_DNA"/>
</dbReference>
<dbReference type="Proteomes" id="UP000251995">
    <property type="component" value="Chromosome"/>
</dbReference>
<sequence length="81" mass="8910">MSDDRTVDNVPGVSSERLVELVAEAERGYNFDEDRTEWGPGALLLDLDEDQRAAVLARAFRDRTDPASVVRAALAEYLATA</sequence>
<name>A0A344UPU2_9ACTN</name>
<reference evidence="1 2" key="1">
    <citation type="submission" date="2017-12" db="EMBL/GenBank/DDBJ databases">
        <title>The whole genome sequence of the Acidipropionibacterium virtanenii sp. nov. type strain JS278.</title>
        <authorList>
            <person name="Laine P."/>
            <person name="Deptula P."/>
            <person name="Varmanen P."/>
            <person name="Auvinen P."/>
        </authorList>
    </citation>
    <scope>NUCLEOTIDE SEQUENCE [LARGE SCALE GENOMIC DNA]</scope>
    <source>
        <strain evidence="1 2">JS278</strain>
    </source>
</reference>
<accession>A0A344UPU2</accession>
<protein>
    <submittedName>
        <fullName evidence="1">Uncharacterized protein</fullName>
    </submittedName>
</protein>
<organism evidence="1 2">
    <name type="scientific">Acidipropionibacterium virtanenii</name>
    <dbReference type="NCBI Taxonomy" id="2057246"/>
    <lineage>
        <taxon>Bacteria</taxon>
        <taxon>Bacillati</taxon>
        <taxon>Actinomycetota</taxon>
        <taxon>Actinomycetes</taxon>
        <taxon>Propionibacteriales</taxon>
        <taxon>Propionibacteriaceae</taxon>
        <taxon>Acidipropionibacterium</taxon>
    </lineage>
</organism>
<dbReference type="OrthoDB" id="9900018at2"/>
<evidence type="ECO:0000313" key="2">
    <source>
        <dbReference type="Proteomes" id="UP000251995"/>
    </source>
</evidence>
<dbReference type="AlphaFoldDB" id="A0A344UPU2"/>
<keyword evidence="2" id="KW-1185">Reference proteome</keyword>